<organism evidence="1 2">
    <name type="scientific">Psychrobacter cryohalolentis (strain ATCC BAA-1226 / DSM 17306 / VKM B-2378 / K5)</name>
    <dbReference type="NCBI Taxonomy" id="335284"/>
    <lineage>
        <taxon>Bacteria</taxon>
        <taxon>Pseudomonadati</taxon>
        <taxon>Pseudomonadota</taxon>
        <taxon>Gammaproteobacteria</taxon>
        <taxon>Moraxellales</taxon>
        <taxon>Moraxellaceae</taxon>
        <taxon>Psychrobacter</taxon>
    </lineage>
</organism>
<keyword evidence="2" id="KW-1185">Reference proteome</keyword>
<name>Q1QA99_PSYCK</name>
<proteinExistence type="predicted"/>
<dbReference type="Proteomes" id="UP000002425">
    <property type="component" value="Chromosome"/>
</dbReference>
<accession>Q1QA99</accession>
<dbReference type="HOGENOM" id="CLU_1389220_0_0_6"/>
<reference evidence="1" key="1">
    <citation type="submission" date="2006-03" db="EMBL/GenBank/DDBJ databases">
        <title>Complete sequence of chromosome of Psychrobacter cryohalolentis K5.</title>
        <authorList>
            <consortium name="US DOE Joint Genome Institute"/>
            <person name="Copeland A."/>
            <person name="Lucas S."/>
            <person name="Lapidus A."/>
            <person name="Barry K."/>
            <person name="Detter J.C."/>
            <person name="Glavina del Rio T."/>
            <person name="Hammon N."/>
            <person name="Israni S."/>
            <person name="Dalin E."/>
            <person name="Tice H."/>
            <person name="Pitluck S."/>
            <person name="Brettin T."/>
            <person name="Bruce D."/>
            <person name="Han C."/>
            <person name="Tapia R."/>
            <person name="Sims D.R."/>
            <person name="Gilna P."/>
            <person name="Schmutz J."/>
            <person name="Larimer F."/>
            <person name="Land M."/>
            <person name="Hauser L."/>
            <person name="Kyrpides N."/>
            <person name="Kim E."/>
            <person name="Richardson P."/>
        </authorList>
    </citation>
    <scope>NUCLEOTIDE SEQUENCE</scope>
    <source>
        <strain evidence="1">K5</strain>
    </source>
</reference>
<gene>
    <name evidence="1" type="ordered locus">Pcryo_1627</name>
</gene>
<sequence>MGKSIRTTSNTQTTTNSTPATFKAGDSVLCPSVGNGTYKLVQKSKDCLTINIGNVECLYRADGRAYHDDCYVLPSLFHDTPANRQAIATLYSGAPTTQSNQRTVIDLTEADDKEVVVMSVFELSDIACDIESAAIVISDIGKLLALIHYKKIDTHTAISMARLTHDATVTWDDLLLRRVNSIKETLAMTSYGKEGK</sequence>
<protein>
    <submittedName>
        <fullName evidence="1">Uncharacterized protein</fullName>
    </submittedName>
</protein>
<dbReference type="AlphaFoldDB" id="Q1QA99"/>
<dbReference type="KEGG" id="pcr:Pcryo_1627"/>
<evidence type="ECO:0000313" key="2">
    <source>
        <dbReference type="Proteomes" id="UP000002425"/>
    </source>
</evidence>
<dbReference type="EMBL" id="CP000323">
    <property type="protein sequence ID" value="ABE75404.1"/>
    <property type="molecule type" value="Genomic_DNA"/>
</dbReference>
<dbReference type="RefSeq" id="WP_011513953.1">
    <property type="nucleotide sequence ID" value="NC_007969.1"/>
</dbReference>
<evidence type="ECO:0000313" key="1">
    <source>
        <dbReference type="EMBL" id="ABE75404.1"/>
    </source>
</evidence>